<gene>
    <name evidence="6" type="ordered locus">MTR_4g006710</name>
</gene>
<comment type="subcellular location">
    <subcellularLocation>
        <location evidence="1">Membrane</location>
        <topology evidence="1">Multi-pass membrane protein</topology>
    </subcellularLocation>
</comment>
<evidence type="ECO:0000256" key="3">
    <source>
        <dbReference type="ARBA" id="ARBA00022989"/>
    </source>
</evidence>
<reference evidence="6 8" key="2">
    <citation type="journal article" date="2014" name="BMC Genomics">
        <title>An improved genome release (version Mt4.0) for the model legume Medicago truncatula.</title>
        <authorList>
            <person name="Tang H."/>
            <person name="Krishnakumar V."/>
            <person name="Bidwell S."/>
            <person name="Rosen B."/>
            <person name="Chan A."/>
            <person name="Zhou S."/>
            <person name="Gentzbittel L."/>
            <person name="Childs K.L."/>
            <person name="Yandell M."/>
            <person name="Gundlach H."/>
            <person name="Mayer K.F."/>
            <person name="Schwartz D.C."/>
            <person name="Town C.D."/>
        </authorList>
    </citation>
    <scope>GENOME REANNOTATION</scope>
    <source>
        <strain evidence="7 8">cv. Jemalong A17</strain>
    </source>
</reference>
<reference evidence="7" key="3">
    <citation type="submission" date="2015-04" db="UniProtKB">
        <authorList>
            <consortium name="EnsemblPlants"/>
        </authorList>
    </citation>
    <scope>IDENTIFICATION</scope>
    <source>
        <strain evidence="7">cv. Jemalong A17</strain>
    </source>
</reference>
<keyword evidence="2 5" id="KW-0812">Transmembrane</keyword>
<feature type="transmembrane region" description="Helical" evidence="5">
    <location>
        <begin position="29"/>
        <end position="56"/>
    </location>
</feature>
<protein>
    <submittedName>
        <fullName evidence="6">ZIP metal ion transporter family protein</fullName>
    </submittedName>
</protein>
<dbReference type="EnsemblPlants" id="AES86413">
    <property type="protein sequence ID" value="AES86413"/>
    <property type="gene ID" value="MTR_4g006710"/>
</dbReference>
<keyword evidence="8" id="KW-1185">Reference proteome</keyword>
<dbReference type="eggNOG" id="KOG1558">
    <property type="taxonomic scope" value="Eukaryota"/>
</dbReference>
<dbReference type="Proteomes" id="UP000002051">
    <property type="component" value="Chromosome 4"/>
</dbReference>
<accession>G7JD99</accession>
<evidence type="ECO:0000313" key="8">
    <source>
        <dbReference type="Proteomes" id="UP000002051"/>
    </source>
</evidence>
<dbReference type="AlphaFoldDB" id="G7JD99"/>
<evidence type="ECO:0000256" key="5">
    <source>
        <dbReference type="SAM" id="Phobius"/>
    </source>
</evidence>
<reference evidence="6 8" key="1">
    <citation type="journal article" date="2011" name="Nature">
        <title>The Medicago genome provides insight into the evolution of rhizobial symbioses.</title>
        <authorList>
            <person name="Young N.D."/>
            <person name="Debelle F."/>
            <person name="Oldroyd G.E."/>
            <person name="Geurts R."/>
            <person name="Cannon S.B."/>
            <person name="Udvardi M.K."/>
            <person name="Benedito V.A."/>
            <person name="Mayer K.F."/>
            <person name="Gouzy J."/>
            <person name="Schoof H."/>
            <person name="Van de Peer Y."/>
            <person name="Proost S."/>
            <person name="Cook D.R."/>
            <person name="Meyers B.C."/>
            <person name="Spannagl M."/>
            <person name="Cheung F."/>
            <person name="De Mita S."/>
            <person name="Krishnakumar V."/>
            <person name="Gundlach H."/>
            <person name="Zhou S."/>
            <person name="Mudge J."/>
            <person name="Bharti A.K."/>
            <person name="Murray J.D."/>
            <person name="Naoumkina M.A."/>
            <person name="Rosen B."/>
            <person name="Silverstein K.A."/>
            <person name="Tang H."/>
            <person name="Rombauts S."/>
            <person name="Zhao P.X."/>
            <person name="Zhou P."/>
            <person name="Barbe V."/>
            <person name="Bardou P."/>
            <person name="Bechner M."/>
            <person name="Bellec A."/>
            <person name="Berger A."/>
            <person name="Berges H."/>
            <person name="Bidwell S."/>
            <person name="Bisseling T."/>
            <person name="Choisne N."/>
            <person name="Couloux A."/>
            <person name="Denny R."/>
            <person name="Deshpande S."/>
            <person name="Dai X."/>
            <person name="Doyle J.J."/>
            <person name="Dudez A.M."/>
            <person name="Farmer A.D."/>
            <person name="Fouteau S."/>
            <person name="Franken C."/>
            <person name="Gibelin C."/>
            <person name="Gish J."/>
            <person name="Goldstein S."/>
            <person name="Gonzalez A.J."/>
            <person name="Green P.J."/>
            <person name="Hallab A."/>
            <person name="Hartog M."/>
            <person name="Hua A."/>
            <person name="Humphray S.J."/>
            <person name="Jeong D.H."/>
            <person name="Jing Y."/>
            <person name="Jocker A."/>
            <person name="Kenton S.M."/>
            <person name="Kim D.J."/>
            <person name="Klee K."/>
            <person name="Lai H."/>
            <person name="Lang C."/>
            <person name="Lin S."/>
            <person name="Macmil S.L."/>
            <person name="Magdelenat G."/>
            <person name="Matthews L."/>
            <person name="McCorrison J."/>
            <person name="Monaghan E.L."/>
            <person name="Mun J.H."/>
            <person name="Najar F.Z."/>
            <person name="Nicholson C."/>
            <person name="Noirot C."/>
            <person name="O'Bleness M."/>
            <person name="Paule C.R."/>
            <person name="Poulain J."/>
            <person name="Prion F."/>
            <person name="Qin B."/>
            <person name="Qu C."/>
            <person name="Retzel E.F."/>
            <person name="Riddle C."/>
            <person name="Sallet E."/>
            <person name="Samain S."/>
            <person name="Samson N."/>
            <person name="Sanders I."/>
            <person name="Saurat O."/>
            <person name="Scarpelli C."/>
            <person name="Schiex T."/>
            <person name="Segurens B."/>
            <person name="Severin A.J."/>
            <person name="Sherrier D.J."/>
            <person name="Shi R."/>
            <person name="Sims S."/>
            <person name="Singer S.R."/>
            <person name="Sinharoy S."/>
            <person name="Sterck L."/>
            <person name="Viollet A."/>
            <person name="Wang B.B."/>
            <person name="Wang K."/>
            <person name="Wang M."/>
            <person name="Wang X."/>
            <person name="Warfsmann J."/>
            <person name="Weissenbach J."/>
            <person name="White D.D."/>
            <person name="White J.D."/>
            <person name="Wiley G.B."/>
            <person name="Wincker P."/>
            <person name="Xing Y."/>
            <person name="Yang L."/>
            <person name="Yao Z."/>
            <person name="Ying F."/>
            <person name="Zhai J."/>
            <person name="Zhou L."/>
            <person name="Zuber A."/>
            <person name="Denarie J."/>
            <person name="Dixon R.A."/>
            <person name="May G.D."/>
            <person name="Schwartz D.C."/>
            <person name="Rogers J."/>
            <person name="Quetier F."/>
            <person name="Town C.D."/>
            <person name="Roe B.A."/>
        </authorList>
    </citation>
    <scope>NUCLEOTIDE SEQUENCE [LARGE SCALE GENOMIC DNA]</scope>
    <source>
        <strain evidence="6">A17</strain>
        <strain evidence="7 8">cv. Jemalong A17</strain>
    </source>
</reference>
<organism evidence="6 8">
    <name type="scientific">Medicago truncatula</name>
    <name type="common">Barrel medic</name>
    <name type="synonym">Medicago tribuloides</name>
    <dbReference type="NCBI Taxonomy" id="3880"/>
    <lineage>
        <taxon>Eukaryota</taxon>
        <taxon>Viridiplantae</taxon>
        <taxon>Streptophyta</taxon>
        <taxon>Embryophyta</taxon>
        <taxon>Tracheophyta</taxon>
        <taxon>Spermatophyta</taxon>
        <taxon>Magnoliopsida</taxon>
        <taxon>eudicotyledons</taxon>
        <taxon>Gunneridae</taxon>
        <taxon>Pentapetalae</taxon>
        <taxon>rosids</taxon>
        <taxon>fabids</taxon>
        <taxon>Fabales</taxon>
        <taxon>Fabaceae</taxon>
        <taxon>Papilionoideae</taxon>
        <taxon>50 kb inversion clade</taxon>
        <taxon>NPAAA clade</taxon>
        <taxon>Hologalegina</taxon>
        <taxon>IRL clade</taxon>
        <taxon>Trifolieae</taxon>
        <taxon>Medicago</taxon>
    </lineage>
</organism>
<dbReference type="HOGENOM" id="CLU_2112499_0_0_1"/>
<proteinExistence type="predicted"/>
<dbReference type="PaxDb" id="3880-AES86413"/>
<keyword evidence="3 5" id="KW-1133">Transmembrane helix</keyword>
<evidence type="ECO:0000256" key="1">
    <source>
        <dbReference type="ARBA" id="ARBA00004141"/>
    </source>
</evidence>
<evidence type="ECO:0000256" key="2">
    <source>
        <dbReference type="ARBA" id="ARBA00022692"/>
    </source>
</evidence>
<dbReference type="Pfam" id="PF02535">
    <property type="entry name" value="Zip"/>
    <property type="match status" value="1"/>
</dbReference>
<evidence type="ECO:0000256" key="4">
    <source>
        <dbReference type="ARBA" id="ARBA00023136"/>
    </source>
</evidence>
<dbReference type="GO" id="GO:0046873">
    <property type="term" value="F:metal ion transmembrane transporter activity"/>
    <property type="evidence" value="ECO:0007669"/>
    <property type="project" value="InterPro"/>
</dbReference>
<evidence type="ECO:0000313" key="7">
    <source>
        <dbReference type="EnsemblPlants" id="AES86413"/>
    </source>
</evidence>
<name>G7JD99_MEDTR</name>
<keyword evidence="4 5" id="KW-0472">Membrane</keyword>
<dbReference type="EMBL" id="CM001220">
    <property type="protein sequence ID" value="AES86413.1"/>
    <property type="molecule type" value="Genomic_DNA"/>
</dbReference>
<sequence>MFSFQNFWNHCSNNQHPTQLGSYPCQDELAAFLLEIVAIASVLVAGIVGISIPLILNHFRYLRTNGNLFVAMKAFAEGVILAKGCVHMLWDAIKALNSPCLPEFWTKFPFTGIFL</sequence>
<dbReference type="InterPro" id="IPR003689">
    <property type="entry name" value="ZIP"/>
</dbReference>
<dbReference type="STRING" id="3880.G7JD99"/>
<evidence type="ECO:0000313" key="6">
    <source>
        <dbReference type="EMBL" id="AES86413.1"/>
    </source>
</evidence>
<dbReference type="GO" id="GO:0016020">
    <property type="term" value="C:membrane"/>
    <property type="evidence" value="ECO:0007669"/>
    <property type="project" value="UniProtKB-SubCell"/>
</dbReference>